<feature type="domain" description="ABC transmembrane type-1" evidence="9">
    <location>
        <begin position="70"/>
        <end position="284"/>
    </location>
</feature>
<keyword evidence="6 7" id="KW-0472">Membrane</keyword>
<feature type="transmembrane region" description="Helical" evidence="7">
    <location>
        <begin position="104"/>
        <end position="125"/>
    </location>
</feature>
<comment type="subcellular location">
    <subcellularLocation>
        <location evidence="1 7">Cell membrane</location>
        <topology evidence="1 7">Multi-pass membrane protein</topology>
    </subcellularLocation>
</comment>
<dbReference type="InterPro" id="IPR035906">
    <property type="entry name" value="MetI-like_sf"/>
</dbReference>
<accession>A0A8J3XA38</accession>
<organism evidence="10 11">
    <name type="scientific">Planotetraspora mira</name>
    <dbReference type="NCBI Taxonomy" id="58121"/>
    <lineage>
        <taxon>Bacteria</taxon>
        <taxon>Bacillati</taxon>
        <taxon>Actinomycetota</taxon>
        <taxon>Actinomycetes</taxon>
        <taxon>Streptosporangiales</taxon>
        <taxon>Streptosporangiaceae</taxon>
        <taxon>Planotetraspora</taxon>
    </lineage>
</organism>
<evidence type="ECO:0000259" key="9">
    <source>
        <dbReference type="PROSITE" id="PS50928"/>
    </source>
</evidence>
<dbReference type="EMBL" id="BOOO01000037">
    <property type="protein sequence ID" value="GII32976.1"/>
    <property type="molecule type" value="Genomic_DNA"/>
</dbReference>
<evidence type="ECO:0000256" key="1">
    <source>
        <dbReference type="ARBA" id="ARBA00004651"/>
    </source>
</evidence>
<dbReference type="PANTHER" id="PTHR30193:SF37">
    <property type="entry name" value="INNER MEMBRANE ABC TRANSPORTER PERMEASE PROTEIN YCJO"/>
    <property type="match status" value="1"/>
</dbReference>
<keyword evidence="5 7" id="KW-1133">Transmembrane helix</keyword>
<comment type="similarity">
    <text evidence="7">Belongs to the binding-protein-dependent transport system permease family.</text>
</comment>
<comment type="caution">
    <text evidence="10">The sequence shown here is derived from an EMBL/GenBank/DDBJ whole genome shotgun (WGS) entry which is preliminary data.</text>
</comment>
<feature type="region of interest" description="Disordered" evidence="8">
    <location>
        <begin position="289"/>
        <end position="334"/>
    </location>
</feature>
<feature type="transmembrane region" description="Helical" evidence="7">
    <location>
        <begin position="263"/>
        <end position="288"/>
    </location>
</feature>
<keyword evidence="4 7" id="KW-0812">Transmembrane</keyword>
<evidence type="ECO:0000313" key="10">
    <source>
        <dbReference type="EMBL" id="GII32976.1"/>
    </source>
</evidence>
<dbReference type="PROSITE" id="PS50928">
    <property type="entry name" value="ABC_TM1"/>
    <property type="match status" value="1"/>
</dbReference>
<dbReference type="AlphaFoldDB" id="A0A8J3XA38"/>
<protein>
    <recommendedName>
        <fullName evidence="9">ABC transmembrane type-1 domain-containing protein</fullName>
    </recommendedName>
</protein>
<feature type="compositionally biased region" description="Basic and acidic residues" evidence="8">
    <location>
        <begin position="325"/>
        <end position="334"/>
    </location>
</feature>
<feature type="transmembrane region" description="Helical" evidence="7">
    <location>
        <begin position="157"/>
        <end position="177"/>
    </location>
</feature>
<name>A0A8J3XA38_9ACTN</name>
<dbReference type="Gene3D" id="1.10.3720.10">
    <property type="entry name" value="MetI-like"/>
    <property type="match status" value="1"/>
</dbReference>
<dbReference type="InterPro" id="IPR000515">
    <property type="entry name" value="MetI-like"/>
</dbReference>
<evidence type="ECO:0000256" key="7">
    <source>
        <dbReference type="RuleBase" id="RU363032"/>
    </source>
</evidence>
<feature type="compositionally biased region" description="Basic and acidic residues" evidence="8">
    <location>
        <begin position="293"/>
        <end position="305"/>
    </location>
</feature>
<dbReference type="SUPFAM" id="SSF161098">
    <property type="entry name" value="MetI-like"/>
    <property type="match status" value="1"/>
</dbReference>
<gene>
    <name evidence="10" type="ORF">Pmi06nite_64180</name>
</gene>
<evidence type="ECO:0000256" key="4">
    <source>
        <dbReference type="ARBA" id="ARBA00022692"/>
    </source>
</evidence>
<dbReference type="InterPro" id="IPR051393">
    <property type="entry name" value="ABC_transporter_permease"/>
</dbReference>
<feature type="transmembrane region" description="Helical" evidence="7">
    <location>
        <begin position="12"/>
        <end position="35"/>
    </location>
</feature>
<feature type="transmembrane region" description="Helical" evidence="7">
    <location>
        <begin position="213"/>
        <end position="230"/>
    </location>
</feature>
<dbReference type="Pfam" id="PF00528">
    <property type="entry name" value="BPD_transp_1"/>
    <property type="match status" value="1"/>
</dbReference>
<keyword evidence="11" id="KW-1185">Reference proteome</keyword>
<dbReference type="GO" id="GO:0055085">
    <property type="term" value="P:transmembrane transport"/>
    <property type="evidence" value="ECO:0007669"/>
    <property type="project" value="InterPro"/>
</dbReference>
<dbReference type="GO" id="GO:0005886">
    <property type="term" value="C:plasma membrane"/>
    <property type="evidence" value="ECO:0007669"/>
    <property type="project" value="UniProtKB-SubCell"/>
</dbReference>
<dbReference type="RefSeq" id="WP_203956836.1">
    <property type="nucleotide sequence ID" value="NZ_BOOO01000037.1"/>
</dbReference>
<feature type="transmembrane region" description="Helical" evidence="7">
    <location>
        <begin position="74"/>
        <end position="97"/>
    </location>
</feature>
<proteinExistence type="inferred from homology"/>
<feature type="compositionally biased region" description="Low complexity" evidence="8">
    <location>
        <begin position="306"/>
        <end position="324"/>
    </location>
</feature>
<evidence type="ECO:0000256" key="8">
    <source>
        <dbReference type="SAM" id="MobiDB-lite"/>
    </source>
</evidence>
<evidence type="ECO:0000313" key="11">
    <source>
        <dbReference type="Proteomes" id="UP000650628"/>
    </source>
</evidence>
<sequence>MRRTLKGEGRIAFLFLIPLFVMYAIYFGYSFWFLIRTSFTKVSISFANAVDVGWKNYRLLLEDETFIHAIRNNLLFAAASIAFALTLGFVIAVLLASGVGGRKLYYAIFLVPALTPIALVATVFGRMLQYQDGALNQAFRAVGLDGLAAHWLTEPGWAFAAVVGLFAYLIGLPIMYYTADLSTLRTDVLEAAVLEGAGPLHIMRTIIHPMMRSTHITVILALLLGSFRAFEVVLLSTGGGPDDTTEIVGTYTYRFVTSAGSTIGYASAASVLVLIVALLVSATQALIARPRRAPQERRSSRRTKDGGMSSRGAGAPASPSGQAAEKPDAERTSR</sequence>
<evidence type="ECO:0000256" key="3">
    <source>
        <dbReference type="ARBA" id="ARBA00022475"/>
    </source>
</evidence>
<evidence type="ECO:0000256" key="2">
    <source>
        <dbReference type="ARBA" id="ARBA00022448"/>
    </source>
</evidence>
<dbReference type="PANTHER" id="PTHR30193">
    <property type="entry name" value="ABC TRANSPORTER PERMEASE PROTEIN"/>
    <property type="match status" value="1"/>
</dbReference>
<dbReference type="Proteomes" id="UP000650628">
    <property type="component" value="Unassembled WGS sequence"/>
</dbReference>
<keyword evidence="3" id="KW-1003">Cell membrane</keyword>
<reference evidence="10 11" key="1">
    <citation type="submission" date="2021-01" db="EMBL/GenBank/DDBJ databases">
        <title>Whole genome shotgun sequence of Planotetraspora mira NBRC 15435.</title>
        <authorList>
            <person name="Komaki H."/>
            <person name="Tamura T."/>
        </authorList>
    </citation>
    <scope>NUCLEOTIDE SEQUENCE [LARGE SCALE GENOMIC DNA]</scope>
    <source>
        <strain evidence="10 11">NBRC 15435</strain>
    </source>
</reference>
<keyword evidence="2 7" id="KW-0813">Transport</keyword>
<evidence type="ECO:0000256" key="6">
    <source>
        <dbReference type="ARBA" id="ARBA00023136"/>
    </source>
</evidence>
<dbReference type="CDD" id="cd06261">
    <property type="entry name" value="TM_PBP2"/>
    <property type="match status" value="1"/>
</dbReference>
<evidence type="ECO:0000256" key="5">
    <source>
        <dbReference type="ARBA" id="ARBA00022989"/>
    </source>
</evidence>